<dbReference type="SUPFAM" id="SSF52833">
    <property type="entry name" value="Thioredoxin-like"/>
    <property type="match status" value="1"/>
</dbReference>
<sequence>MCVYRGTSSTFRERRHGYIGPTWLREVIFAGPGGEAVGASGLIDENILSTPDKTTKYEPELPILGTDRAARWSPGEEEEQIVNTINFLIPPSKSTMPSMRRIKVFGLVVLAFVVTILFFTKGARDGGDMGNMGDFYQKTKIAMERAPIGGGSTMAGAVSKEDGEVARAMSERLKEAAQVAKDNANAKSPKPDAPSKIVGVGSAADGAGKGVAGRKKYAVGGEEAQEPIQEEKPTQQEQEVQAELNSILRKSPIIIFSKSFCPHSKRAKTILLEKYLIEPQPYVVELNQHDLGPQLQAKLAELTGRKTVPNVLINGVSIGGGDEVAELDSGGTLIDRVRDLGGKRMAEVKIRPIGDSKEDEKQVEKTEEKVNGHGLRR</sequence>
<dbReference type="InParanoid" id="K1WTL2"/>
<organism evidence="5 6">
    <name type="scientific">Marssonina brunnea f. sp. multigermtubi (strain MB_m1)</name>
    <name type="common">Marssonina leaf spot fungus</name>
    <dbReference type="NCBI Taxonomy" id="1072389"/>
    <lineage>
        <taxon>Eukaryota</taxon>
        <taxon>Fungi</taxon>
        <taxon>Dikarya</taxon>
        <taxon>Ascomycota</taxon>
        <taxon>Pezizomycotina</taxon>
        <taxon>Leotiomycetes</taxon>
        <taxon>Helotiales</taxon>
        <taxon>Drepanopezizaceae</taxon>
        <taxon>Drepanopeziza</taxon>
    </lineage>
</organism>
<evidence type="ECO:0000313" key="6">
    <source>
        <dbReference type="Proteomes" id="UP000006753"/>
    </source>
</evidence>
<dbReference type="GO" id="GO:0005796">
    <property type="term" value="C:Golgi lumen"/>
    <property type="evidence" value="ECO:0007669"/>
    <property type="project" value="TreeGrafter"/>
</dbReference>
<dbReference type="Gene3D" id="3.40.30.10">
    <property type="entry name" value="Glutaredoxin"/>
    <property type="match status" value="1"/>
</dbReference>
<evidence type="ECO:0000256" key="3">
    <source>
        <dbReference type="SAM" id="Phobius"/>
    </source>
</evidence>
<dbReference type="STRING" id="1072389.K1WTL2"/>
<dbReference type="EMBL" id="JH921440">
    <property type="protein sequence ID" value="EKD15782.1"/>
    <property type="molecule type" value="Genomic_DNA"/>
</dbReference>
<dbReference type="AlphaFoldDB" id="K1WTL2"/>
<keyword evidence="3" id="KW-0812">Transmembrane</keyword>
<dbReference type="GO" id="GO:0005801">
    <property type="term" value="C:cis-Golgi network"/>
    <property type="evidence" value="ECO:0007669"/>
    <property type="project" value="UniProtKB-ARBA"/>
</dbReference>
<dbReference type="PANTHER" id="PTHR45694">
    <property type="entry name" value="GLUTAREDOXIN 2"/>
    <property type="match status" value="1"/>
</dbReference>
<dbReference type="OMA" id="FYHKTMD"/>
<dbReference type="CDD" id="cd03419">
    <property type="entry name" value="GRX_GRXh_1_2_like"/>
    <property type="match status" value="1"/>
</dbReference>
<dbReference type="GO" id="GO:0000324">
    <property type="term" value="C:fungal-type vacuole"/>
    <property type="evidence" value="ECO:0007669"/>
    <property type="project" value="TreeGrafter"/>
</dbReference>
<comment type="similarity">
    <text evidence="1">Belongs to the glutaredoxin family. Monothiol subfamily.</text>
</comment>
<keyword evidence="3" id="KW-1133">Transmembrane helix</keyword>
<proteinExistence type="inferred from homology"/>
<keyword evidence="6" id="KW-1185">Reference proteome</keyword>
<dbReference type="InterPro" id="IPR014025">
    <property type="entry name" value="Glutaredoxin_subgr"/>
</dbReference>
<dbReference type="InterPro" id="IPR002109">
    <property type="entry name" value="Glutaredoxin"/>
</dbReference>
<dbReference type="PANTHER" id="PTHR45694:SF5">
    <property type="entry name" value="GLUTAREDOXIN 2"/>
    <property type="match status" value="1"/>
</dbReference>
<name>K1WTL2_MARBU</name>
<feature type="transmembrane region" description="Helical" evidence="3">
    <location>
        <begin position="102"/>
        <end position="119"/>
    </location>
</feature>
<evidence type="ECO:0000256" key="2">
    <source>
        <dbReference type="SAM" id="MobiDB-lite"/>
    </source>
</evidence>
<dbReference type="GO" id="GO:0004362">
    <property type="term" value="F:glutathione-disulfide reductase (NADPH) activity"/>
    <property type="evidence" value="ECO:0007669"/>
    <property type="project" value="UniProtKB-ARBA"/>
</dbReference>
<feature type="region of interest" description="Disordered" evidence="2">
    <location>
        <begin position="351"/>
        <end position="377"/>
    </location>
</feature>
<feature type="region of interest" description="Disordered" evidence="2">
    <location>
        <begin position="178"/>
        <end position="200"/>
    </location>
</feature>
<feature type="compositionally biased region" description="Basic and acidic residues" evidence="2">
    <location>
        <begin position="351"/>
        <end position="371"/>
    </location>
</feature>
<dbReference type="PROSITE" id="PS51354">
    <property type="entry name" value="GLUTAREDOXIN_2"/>
    <property type="match status" value="1"/>
</dbReference>
<dbReference type="Proteomes" id="UP000006753">
    <property type="component" value="Unassembled WGS sequence"/>
</dbReference>
<dbReference type="eggNOG" id="KOG1752">
    <property type="taxonomic scope" value="Eukaryota"/>
</dbReference>
<accession>K1WTL2</accession>
<dbReference type="OrthoDB" id="423313at2759"/>
<protein>
    <submittedName>
        <fullName evidence="5">Glutaredoxin</fullName>
    </submittedName>
</protein>
<gene>
    <name evidence="5" type="ORF">MBM_05793</name>
</gene>
<reference evidence="5 6" key="1">
    <citation type="journal article" date="2012" name="BMC Genomics">
        <title>Sequencing the genome of Marssonina brunnea reveals fungus-poplar co-evolution.</title>
        <authorList>
            <person name="Zhu S."/>
            <person name="Cao Y.-Z."/>
            <person name="Jiang C."/>
            <person name="Tan B.-Y."/>
            <person name="Wang Z."/>
            <person name="Feng S."/>
            <person name="Zhang L."/>
            <person name="Su X.-H."/>
            <person name="Brejova B."/>
            <person name="Vinar T."/>
            <person name="Xu M."/>
            <person name="Wang M.-X."/>
            <person name="Zhang S.-G."/>
            <person name="Huang M.-R."/>
            <person name="Wu R."/>
            <person name="Zhou Y."/>
        </authorList>
    </citation>
    <scope>NUCLEOTIDE SEQUENCE [LARGE SCALE GENOMIC DNA]</scope>
    <source>
        <strain evidence="5 6">MB_m1</strain>
    </source>
</reference>
<dbReference type="PRINTS" id="PR00160">
    <property type="entry name" value="GLUTAREDOXIN"/>
</dbReference>
<feature type="domain" description="Glutaredoxin" evidence="4">
    <location>
        <begin position="253"/>
        <end position="318"/>
    </location>
</feature>
<evidence type="ECO:0000313" key="5">
    <source>
        <dbReference type="EMBL" id="EKD15782.1"/>
    </source>
</evidence>
<keyword evidence="3" id="KW-0472">Membrane</keyword>
<dbReference type="Pfam" id="PF00462">
    <property type="entry name" value="Glutaredoxin"/>
    <property type="match status" value="1"/>
</dbReference>
<dbReference type="GO" id="GO:0034599">
    <property type="term" value="P:cellular response to oxidative stress"/>
    <property type="evidence" value="ECO:0007669"/>
    <property type="project" value="TreeGrafter"/>
</dbReference>
<dbReference type="InterPro" id="IPR036249">
    <property type="entry name" value="Thioredoxin-like_sf"/>
</dbReference>
<dbReference type="HOGENOM" id="CLU_026126_0_0_1"/>
<dbReference type="FunFam" id="3.40.30.10:FF:000093">
    <property type="entry name" value="Glutaredoxin 2"/>
    <property type="match status" value="1"/>
</dbReference>
<evidence type="ECO:0000256" key="1">
    <source>
        <dbReference type="ARBA" id="ARBA00009630"/>
    </source>
</evidence>
<dbReference type="KEGG" id="mbe:MBM_05793"/>
<evidence type="ECO:0000259" key="4">
    <source>
        <dbReference type="Pfam" id="PF00462"/>
    </source>
</evidence>